<accession>A0AAV4J687</accession>
<dbReference type="EMBL" id="BMAT01013611">
    <property type="protein sequence ID" value="GFS16452.1"/>
    <property type="molecule type" value="Genomic_DNA"/>
</dbReference>
<evidence type="ECO:0000256" key="1">
    <source>
        <dbReference type="SAM" id="MobiDB-lite"/>
    </source>
</evidence>
<feature type="region of interest" description="Disordered" evidence="1">
    <location>
        <begin position="1"/>
        <end position="21"/>
    </location>
</feature>
<dbReference type="Proteomes" id="UP000762676">
    <property type="component" value="Unassembled WGS sequence"/>
</dbReference>
<feature type="compositionally biased region" description="Pro residues" evidence="1">
    <location>
        <begin position="1"/>
        <end position="10"/>
    </location>
</feature>
<organism evidence="2 3">
    <name type="scientific">Elysia marginata</name>
    <dbReference type="NCBI Taxonomy" id="1093978"/>
    <lineage>
        <taxon>Eukaryota</taxon>
        <taxon>Metazoa</taxon>
        <taxon>Spiralia</taxon>
        <taxon>Lophotrochozoa</taxon>
        <taxon>Mollusca</taxon>
        <taxon>Gastropoda</taxon>
        <taxon>Heterobranchia</taxon>
        <taxon>Euthyneura</taxon>
        <taxon>Panpulmonata</taxon>
        <taxon>Sacoglossa</taxon>
        <taxon>Placobranchoidea</taxon>
        <taxon>Plakobranchidae</taxon>
        <taxon>Elysia</taxon>
    </lineage>
</organism>
<reference evidence="2 3" key="1">
    <citation type="journal article" date="2021" name="Elife">
        <title>Chloroplast acquisition without the gene transfer in kleptoplastic sea slugs, Plakobranchus ocellatus.</title>
        <authorList>
            <person name="Maeda T."/>
            <person name="Takahashi S."/>
            <person name="Yoshida T."/>
            <person name="Shimamura S."/>
            <person name="Takaki Y."/>
            <person name="Nagai Y."/>
            <person name="Toyoda A."/>
            <person name="Suzuki Y."/>
            <person name="Arimoto A."/>
            <person name="Ishii H."/>
            <person name="Satoh N."/>
            <person name="Nishiyama T."/>
            <person name="Hasebe M."/>
            <person name="Maruyama T."/>
            <person name="Minagawa J."/>
            <person name="Obokata J."/>
            <person name="Shigenobu S."/>
        </authorList>
    </citation>
    <scope>NUCLEOTIDE SEQUENCE [LARGE SCALE GENOMIC DNA]</scope>
</reference>
<name>A0AAV4J687_9GAST</name>
<proteinExistence type="predicted"/>
<evidence type="ECO:0000313" key="3">
    <source>
        <dbReference type="Proteomes" id="UP000762676"/>
    </source>
</evidence>
<gene>
    <name evidence="2" type="ORF">ElyMa_006796400</name>
</gene>
<feature type="region of interest" description="Disordered" evidence="1">
    <location>
        <begin position="67"/>
        <end position="144"/>
    </location>
</feature>
<keyword evidence="3" id="KW-1185">Reference proteome</keyword>
<evidence type="ECO:0000313" key="2">
    <source>
        <dbReference type="EMBL" id="GFS16452.1"/>
    </source>
</evidence>
<sequence length="144" mass="16332">MLRPLRPPRPSHSLPNMPRPPSLPAAFPALFHHAPPVPAMARPLPPCPTPPRYGPPTLLSLHMSARQWREASATPSMASITSTDESFQYHGDGQQQRDHYNNHHHQQHLHHHHHQDDHRQYVTNDRDSPANSSKMSTNLLDSCL</sequence>
<comment type="caution">
    <text evidence="2">The sequence shown here is derived from an EMBL/GenBank/DDBJ whole genome shotgun (WGS) entry which is preliminary data.</text>
</comment>
<protein>
    <submittedName>
        <fullName evidence="2">Uncharacterized protein</fullName>
    </submittedName>
</protein>
<feature type="compositionally biased region" description="Polar residues" evidence="1">
    <location>
        <begin position="129"/>
        <end position="144"/>
    </location>
</feature>
<feature type="compositionally biased region" description="Polar residues" evidence="1">
    <location>
        <begin position="73"/>
        <end position="86"/>
    </location>
</feature>
<feature type="compositionally biased region" description="Basic residues" evidence="1">
    <location>
        <begin position="102"/>
        <end position="113"/>
    </location>
</feature>
<dbReference type="AlphaFoldDB" id="A0AAV4J687"/>
<feature type="compositionally biased region" description="Basic and acidic residues" evidence="1">
    <location>
        <begin position="114"/>
        <end position="128"/>
    </location>
</feature>